<keyword evidence="3" id="KW-1185">Reference proteome</keyword>
<name>A0A392MAA6_9FABA</name>
<organism evidence="2 3">
    <name type="scientific">Trifolium medium</name>
    <dbReference type="NCBI Taxonomy" id="97028"/>
    <lineage>
        <taxon>Eukaryota</taxon>
        <taxon>Viridiplantae</taxon>
        <taxon>Streptophyta</taxon>
        <taxon>Embryophyta</taxon>
        <taxon>Tracheophyta</taxon>
        <taxon>Spermatophyta</taxon>
        <taxon>Magnoliopsida</taxon>
        <taxon>eudicotyledons</taxon>
        <taxon>Gunneridae</taxon>
        <taxon>Pentapetalae</taxon>
        <taxon>rosids</taxon>
        <taxon>fabids</taxon>
        <taxon>Fabales</taxon>
        <taxon>Fabaceae</taxon>
        <taxon>Papilionoideae</taxon>
        <taxon>50 kb inversion clade</taxon>
        <taxon>NPAAA clade</taxon>
        <taxon>Hologalegina</taxon>
        <taxon>IRL clade</taxon>
        <taxon>Trifolieae</taxon>
        <taxon>Trifolium</taxon>
    </lineage>
</organism>
<evidence type="ECO:0000313" key="2">
    <source>
        <dbReference type="EMBL" id="MCH84412.1"/>
    </source>
</evidence>
<proteinExistence type="predicted"/>
<accession>A0A392MAA6</accession>
<comment type="caution">
    <text evidence="2">The sequence shown here is derived from an EMBL/GenBank/DDBJ whole genome shotgun (WGS) entry which is preliminary data.</text>
</comment>
<reference evidence="2 3" key="1">
    <citation type="journal article" date="2018" name="Front. Plant Sci.">
        <title>Red Clover (Trifolium pratense) and Zigzag Clover (T. medium) - A Picture of Genomic Similarities and Differences.</title>
        <authorList>
            <person name="Dluhosova J."/>
            <person name="Istvanek J."/>
            <person name="Nedelnik J."/>
            <person name="Repkova J."/>
        </authorList>
    </citation>
    <scope>NUCLEOTIDE SEQUENCE [LARGE SCALE GENOMIC DNA]</scope>
    <source>
        <strain evidence="3">cv. 10/8</strain>
        <tissue evidence="2">Leaf</tissue>
    </source>
</reference>
<feature type="signal peptide" evidence="1">
    <location>
        <begin position="1"/>
        <end position="23"/>
    </location>
</feature>
<feature type="non-terminal residue" evidence="2">
    <location>
        <position position="127"/>
    </location>
</feature>
<sequence length="127" mass="14190">MSFPRFWKASLLSLAGIVKLVKSDINSRKIVIVALHKVCTPILEGGLGIMSLRDINEAATVKLGWKLLCSQNQWPCFLRSRFLRKIGVALSTDSSLVLNAKPRILFASLFDVSFCQSNLELVVAYHR</sequence>
<evidence type="ECO:0000313" key="3">
    <source>
        <dbReference type="Proteomes" id="UP000265520"/>
    </source>
</evidence>
<keyword evidence="1" id="KW-0732">Signal</keyword>
<protein>
    <submittedName>
        <fullName evidence="2">Putative ribonuclease H protein</fullName>
    </submittedName>
</protein>
<dbReference type="AlphaFoldDB" id="A0A392MAA6"/>
<evidence type="ECO:0000256" key="1">
    <source>
        <dbReference type="SAM" id="SignalP"/>
    </source>
</evidence>
<dbReference type="EMBL" id="LXQA010006775">
    <property type="protein sequence ID" value="MCH84412.1"/>
    <property type="molecule type" value="Genomic_DNA"/>
</dbReference>
<gene>
    <name evidence="2" type="ORF">A2U01_0005244</name>
</gene>
<dbReference type="Proteomes" id="UP000265520">
    <property type="component" value="Unassembled WGS sequence"/>
</dbReference>
<feature type="chain" id="PRO_5017267061" evidence="1">
    <location>
        <begin position="24"/>
        <end position="127"/>
    </location>
</feature>